<comment type="caution">
    <text evidence="1">The sequence shown here is derived from an EMBL/GenBank/DDBJ whole genome shotgun (WGS) entry which is preliminary data.</text>
</comment>
<accession>A0A7Y9IQZ9</accession>
<dbReference type="AlphaFoldDB" id="A0A7Y9IQZ9"/>
<protein>
    <recommendedName>
        <fullName evidence="3">DUF2145 domain-containing protein</fullName>
    </recommendedName>
</protein>
<dbReference type="InterPro" id="IPR014547">
    <property type="entry name" value="UCP028477"/>
</dbReference>
<reference evidence="1 2" key="1">
    <citation type="submission" date="2020-07" db="EMBL/GenBank/DDBJ databases">
        <title>Genomic Encyclopedia of Type Strains, Phase IV (KMG-V): Genome sequencing to study the core and pangenomes of soil and plant-associated prokaryotes.</title>
        <authorList>
            <person name="Whitman W."/>
        </authorList>
    </citation>
    <scope>NUCLEOTIDE SEQUENCE [LARGE SCALE GENOMIC DNA]</scope>
    <source>
        <strain evidence="1 2">SAS40</strain>
    </source>
</reference>
<organism evidence="1 2">
    <name type="scientific">Pigmentiphaga litoralis</name>
    <dbReference type="NCBI Taxonomy" id="516702"/>
    <lineage>
        <taxon>Bacteria</taxon>
        <taxon>Pseudomonadati</taxon>
        <taxon>Pseudomonadota</taxon>
        <taxon>Betaproteobacteria</taxon>
        <taxon>Burkholderiales</taxon>
        <taxon>Alcaligenaceae</taxon>
        <taxon>Pigmentiphaga</taxon>
    </lineage>
</organism>
<evidence type="ECO:0008006" key="3">
    <source>
        <dbReference type="Google" id="ProtNLM"/>
    </source>
</evidence>
<dbReference type="Proteomes" id="UP000542125">
    <property type="component" value="Unassembled WGS sequence"/>
</dbReference>
<name>A0A7Y9IQZ9_9BURK</name>
<proteinExistence type="predicted"/>
<sequence>MARRIAARAAVLRASQPVTSLLHLLTRALQCRLSSLLTVLLLAGSGWSGLAVAGPTDALFGASAFCDRGHELTASEQDKLLRFSAVVREALAATGDDAVLISRSGLDLSGFGIRYSHSAIAWRSDTGVWSARQLYYACNEGFPRIFDQGIAGFVMGTDDPAVGYISIVSLPKGAADTLRDASRNTPLALQLLAAQYSANAYAYSTRYQNCNQWVIEMLGATWGGLAWGQGLRERTQDWLLAAGYAPEPVNVGSHWLMFASGFVPLLHLDDHPMEDRQALHLKISLPASIEGFVRERYPDAKRVELCHRGGKVVTHAGWTPMAEGCVAGGGDGAL</sequence>
<gene>
    <name evidence="1" type="ORF">FHW18_000655</name>
</gene>
<dbReference type="Pfam" id="PF09916">
    <property type="entry name" value="DUF2145"/>
    <property type="match status" value="1"/>
</dbReference>
<keyword evidence="2" id="KW-1185">Reference proteome</keyword>
<evidence type="ECO:0000313" key="2">
    <source>
        <dbReference type="Proteomes" id="UP000542125"/>
    </source>
</evidence>
<evidence type="ECO:0000313" key="1">
    <source>
        <dbReference type="EMBL" id="NYE81384.1"/>
    </source>
</evidence>
<dbReference type="EMBL" id="JACBYR010000001">
    <property type="protein sequence ID" value="NYE81384.1"/>
    <property type="molecule type" value="Genomic_DNA"/>
</dbReference>